<dbReference type="AlphaFoldDB" id="A0ABD2CSJ6"/>
<name>A0ABD2CSJ6_VESMC</name>
<keyword evidence="1" id="KW-0472">Membrane</keyword>
<sequence length="106" mass="12102">MEENNTTLLVTLISRILLYSVIIYLSHAHCNTSACARCCNIFNIMMHSTAVFTKNGHTLSIHTDQKPIKIISAIHLSICDITKYKLEIQYVSTIVKCYTYGYNVVW</sequence>
<protein>
    <submittedName>
        <fullName evidence="2">Uncharacterized protein</fullName>
    </submittedName>
</protein>
<reference evidence="2 3" key="1">
    <citation type="journal article" date="2024" name="Ann. Entomol. Soc. Am.">
        <title>Genomic analyses of the southern and eastern yellowjacket wasps (Hymenoptera: Vespidae) reveal evolutionary signatures of social life.</title>
        <authorList>
            <person name="Catto M.A."/>
            <person name="Caine P.B."/>
            <person name="Orr S.E."/>
            <person name="Hunt B.G."/>
            <person name="Goodisman M.A.D."/>
        </authorList>
    </citation>
    <scope>NUCLEOTIDE SEQUENCE [LARGE SCALE GENOMIC DNA]</scope>
    <source>
        <strain evidence="2">232</strain>
        <tissue evidence="2">Head and thorax</tissue>
    </source>
</reference>
<dbReference type="Proteomes" id="UP001607303">
    <property type="component" value="Unassembled WGS sequence"/>
</dbReference>
<keyword evidence="3" id="KW-1185">Reference proteome</keyword>
<evidence type="ECO:0000313" key="2">
    <source>
        <dbReference type="EMBL" id="KAL2748104.1"/>
    </source>
</evidence>
<dbReference type="EMBL" id="JAYRBN010000033">
    <property type="protein sequence ID" value="KAL2748104.1"/>
    <property type="molecule type" value="Genomic_DNA"/>
</dbReference>
<evidence type="ECO:0000256" key="1">
    <source>
        <dbReference type="SAM" id="Phobius"/>
    </source>
</evidence>
<comment type="caution">
    <text evidence="2">The sequence shown here is derived from an EMBL/GenBank/DDBJ whole genome shotgun (WGS) entry which is preliminary data.</text>
</comment>
<keyword evidence="1" id="KW-0812">Transmembrane</keyword>
<feature type="transmembrane region" description="Helical" evidence="1">
    <location>
        <begin position="7"/>
        <end position="25"/>
    </location>
</feature>
<accession>A0ABD2CSJ6</accession>
<proteinExistence type="predicted"/>
<organism evidence="2 3">
    <name type="scientific">Vespula maculifrons</name>
    <name type="common">Eastern yellow jacket</name>
    <name type="synonym">Wasp</name>
    <dbReference type="NCBI Taxonomy" id="7453"/>
    <lineage>
        <taxon>Eukaryota</taxon>
        <taxon>Metazoa</taxon>
        <taxon>Ecdysozoa</taxon>
        <taxon>Arthropoda</taxon>
        <taxon>Hexapoda</taxon>
        <taxon>Insecta</taxon>
        <taxon>Pterygota</taxon>
        <taxon>Neoptera</taxon>
        <taxon>Endopterygota</taxon>
        <taxon>Hymenoptera</taxon>
        <taxon>Apocrita</taxon>
        <taxon>Aculeata</taxon>
        <taxon>Vespoidea</taxon>
        <taxon>Vespidae</taxon>
        <taxon>Vespinae</taxon>
        <taxon>Vespula</taxon>
    </lineage>
</organism>
<evidence type="ECO:0000313" key="3">
    <source>
        <dbReference type="Proteomes" id="UP001607303"/>
    </source>
</evidence>
<gene>
    <name evidence="2" type="ORF">V1477_003653</name>
</gene>
<keyword evidence="1" id="KW-1133">Transmembrane helix</keyword>